<evidence type="ECO:0000256" key="4">
    <source>
        <dbReference type="ARBA" id="ARBA00022679"/>
    </source>
</evidence>
<dbReference type="InterPro" id="IPR043149">
    <property type="entry name" value="TagF_N"/>
</dbReference>
<keyword evidence="6" id="KW-0472">Membrane</keyword>
<reference evidence="10" key="1">
    <citation type="submission" date="2023-07" db="EMBL/GenBank/DDBJ databases">
        <title>30 novel species of actinomycetes from the DSMZ collection.</title>
        <authorList>
            <person name="Nouioui I."/>
        </authorList>
    </citation>
    <scope>NUCLEOTIDE SEQUENCE [LARGE SCALE GENOMIC DNA]</scope>
    <source>
        <strain evidence="10">DSM 41979</strain>
    </source>
</reference>
<keyword evidence="10" id="KW-1185">Reference proteome</keyword>
<feature type="region of interest" description="Disordered" evidence="7">
    <location>
        <begin position="947"/>
        <end position="1005"/>
    </location>
</feature>
<organism evidence="9 10">
    <name type="scientific">Streptomyces evansiae</name>
    <dbReference type="NCBI Taxonomy" id="3075535"/>
    <lineage>
        <taxon>Bacteria</taxon>
        <taxon>Bacillati</taxon>
        <taxon>Actinomycetota</taxon>
        <taxon>Actinomycetes</taxon>
        <taxon>Kitasatosporales</taxon>
        <taxon>Streptomycetaceae</taxon>
        <taxon>Streptomyces</taxon>
    </lineage>
</organism>
<evidence type="ECO:0000256" key="6">
    <source>
        <dbReference type="ARBA" id="ARBA00023136"/>
    </source>
</evidence>
<dbReference type="Proteomes" id="UP001183610">
    <property type="component" value="Unassembled WGS sequence"/>
</dbReference>
<dbReference type="Pfam" id="PF00535">
    <property type="entry name" value="Glycos_transf_2"/>
    <property type="match status" value="1"/>
</dbReference>
<feature type="compositionally biased region" description="Basic and acidic residues" evidence="7">
    <location>
        <begin position="963"/>
        <end position="978"/>
    </location>
</feature>
<sequence>MPRFSIVVPVYKVPAYLGECLDSVLGQDFGDFEVIGVDDCSPDVCGEILDQYAANDARVRAVHLPENVGLGNARNAGLAHAGGDYILFLDSDDVLLPGSLSAMAARLDAADSPDILVYDYARSYWDGRLVRNSLARHLHEDGPASFSLADRPELLNLLQVAWNKAYRREFVEGAGLLFPAGYYEDAPWTYCAMAAAESLAVLDRVCVHYRQRREGGNILSTVSRKHFDAFDQYDRVFAYLDSRPELDRWRGPLFRKMIDHYLTILERPGRLPEEAKAEFFHRAAHDYRRRIPARFERPAGRDGYKFAMLERDAYALMTGSATAVRTRQVVKTKARQAVKGSKKRAMGLFYRSQQHTDLDENLGLFSAYWSRSVSCNPAAIDAELARRAPHIRRVWAVRPDLMDSVPRGVRAVPLGSREFWTVAARAKYLVNNVNFSDRLVKRPGQIHLQTHHGTPLKKMGLDQREYPISTSMNFDDLLRRCDRWDYSLSSNAHSTRVWERVYPSRYETLETGYPRNDALVNASAADVLAARVELGLSEDTTALLYMPTHRDYEKSFRPRLDLARIASELGPDTVLLVRGHYFYKPSPQVEELRATGRIIDVSAHPRVESLYLAADALVTDYSSAMFDYALLDRPIVVFADDWEIYSTVRGVYFDLLSEAPGAVARSQDELLDVLAGGAWRGAEADRRRAAFRRRFCDFDDGRAAERVVRKVFLGDDREIPVTPLADRPHVPSPAELAGTVRVPSRTENRVPVYVPERERADEPAYVPEQLVTAEAGYAAEPDPVAETAYAPEHELTAEPALAEDPAYAPEPELVAETAYAEEPELAAESWFAPEPAFTAEPLPAPEPVPAAEFAYAELREEERAEEEPDEGPDDEPDARDAHIDADAEESAPEISVPAWARAEPFAPSAPLDADSFFGPPPTRAPQERAVAAPVSEALAAYSELFPQSGHGMSIPRQPVSADRAGHDVAEDRTDDRPGARGLPLPPLSGADERGTAPEPPSAETA</sequence>
<comment type="similarity">
    <text evidence="2">Belongs to the CDP-glycerol glycerophosphotransferase family.</text>
</comment>
<dbReference type="SUPFAM" id="SSF53448">
    <property type="entry name" value="Nucleotide-diphospho-sugar transferases"/>
    <property type="match status" value="1"/>
</dbReference>
<dbReference type="InterPro" id="IPR043148">
    <property type="entry name" value="TagF_C"/>
</dbReference>
<keyword evidence="3" id="KW-1003">Cell membrane</keyword>
<dbReference type="InterPro" id="IPR029044">
    <property type="entry name" value="Nucleotide-diphossugar_trans"/>
</dbReference>
<accession>A0ABU2R5E6</accession>
<keyword evidence="5" id="KW-0777">Teichoic acid biosynthesis</keyword>
<evidence type="ECO:0000256" key="7">
    <source>
        <dbReference type="SAM" id="MobiDB-lite"/>
    </source>
</evidence>
<evidence type="ECO:0000256" key="2">
    <source>
        <dbReference type="ARBA" id="ARBA00010488"/>
    </source>
</evidence>
<dbReference type="RefSeq" id="WP_010273446.1">
    <property type="nucleotide sequence ID" value="NZ_JAVRET010000048.1"/>
</dbReference>
<dbReference type="Gene3D" id="3.90.550.10">
    <property type="entry name" value="Spore Coat Polysaccharide Biosynthesis Protein SpsA, Chain A"/>
    <property type="match status" value="1"/>
</dbReference>
<feature type="compositionally biased region" description="Acidic residues" evidence="7">
    <location>
        <begin position="863"/>
        <end position="877"/>
    </location>
</feature>
<gene>
    <name evidence="9" type="ORF">RM698_20005</name>
</gene>
<dbReference type="Gene3D" id="3.40.50.11820">
    <property type="match status" value="1"/>
</dbReference>
<evidence type="ECO:0000256" key="3">
    <source>
        <dbReference type="ARBA" id="ARBA00022475"/>
    </source>
</evidence>
<dbReference type="InterPro" id="IPR007554">
    <property type="entry name" value="Glycerophosphate_synth"/>
</dbReference>
<feature type="domain" description="Glycosyltransferase 2-like" evidence="8">
    <location>
        <begin position="5"/>
        <end position="171"/>
    </location>
</feature>
<feature type="region of interest" description="Disordered" evidence="7">
    <location>
        <begin position="853"/>
        <end position="932"/>
    </location>
</feature>
<keyword evidence="4" id="KW-0808">Transferase</keyword>
<evidence type="ECO:0000313" key="9">
    <source>
        <dbReference type="EMBL" id="MDT0411319.1"/>
    </source>
</evidence>
<evidence type="ECO:0000313" key="10">
    <source>
        <dbReference type="Proteomes" id="UP001183610"/>
    </source>
</evidence>
<dbReference type="InterPro" id="IPR051612">
    <property type="entry name" value="Teichoic_Acid_Biosynth"/>
</dbReference>
<proteinExistence type="inferred from homology"/>
<dbReference type="PANTHER" id="PTHR37316">
    <property type="entry name" value="TEICHOIC ACID GLYCEROL-PHOSPHATE PRIMASE"/>
    <property type="match status" value="1"/>
</dbReference>
<dbReference type="InterPro" id="IPR001173">
    <property type="entry name" value="Glyco_trans_2-like"/>
</dbReference>
<dbReference type="EMBL" id="JAVRET010000048">
    <property type="protein sequence ID" value="MDT0411319.1"/>
    <property type="molecule type" value="Genomic_DNA"/>
</dbReference>
<evidence type="ECO:0000259" key="8">
    <source>
        <dbReference type="Pfam" id="PF00535"/>
    </source>
</evidence>
<dbReference type="Pfam" id="PF04464">
    <property type="entry name" value="Glyphos_transf"/>
    <property type="match status" value="1"/>
</dbReference>
<dbReference type="CDD" id="cd00761">
    <property type="entry name" value="Glyco_tranf_GTA_type"/>
    <property type="match status" value="1"/>
</dbReference>
<comment type="caution">
    <text evidence="9">The sequence shown here is derived from an EMBL/GenBank/DDBJ whole genome shotgun (WGS) entry which is preliminary data.</text>
</comment>
<protein>
    <submittedName>
        <fullName evidence="9">CDP-glycerol glycerophosphotransferase family protein</fullName>
    </submittedName>
</protein>
<dbReference type="SUPFAM" id="SSF53756">
    <property type="entry name" value="UDP-Glycosyltransferase/glycogen phosphorylase"/>
    <property type="match status" value="1"/>
</dbReference>
<evidence type="ECO:0000256" key="1">
    <source>
        <dbReference type="ARBA" id="ARBA00004202"/>
    </source>
</evidence>
<name>A0ABU2R5E6_9ACTN</name>
<dbReference type="Gene3D" id="3.40.50.12580">
    <property type="match status" value="1"/>
</dbReference>
<dbReference type="PANTHER" id="PTHR37316:SF3">
    <property type="entry name" value="TEICHOIC ACID GLYCEROL-PHOSPHATE TRANSFERASE"/>
    <property type="match status" value="1"/>
</dbReference>
<evidence type="ECO:0000256" key="5">
    <source>
        <dbReference type="ARBA" id="ARBA00022944"/>
    </source>
</evidence>
<comment type="subcellular location">
    <subcellularLocation>
        <location evidence="1">Cell membrane</location>
        <topology evidence="1">Peripheral membrane protein</topology>
    </subcellularLocation>
</comment>